<protein>
    <submittedName>
        <fullName evidence="2">Uncharacterized protein</fullName>
    </submittedName>
</protein>
<proteinExistence type="predicted"/>
<keyword evidence="3" id="KW-1185">Reference proteome</keyword>
<accession>A0ABQ5IE37</accession>
<evidence type="ECO:0000256" key="1">
    <source>
        <dbReference type="SAM" id="Phobius"/>
    </source>
</evidence>
<organism evidence="2 3">
    <name type="scientific">Tanacetum coccineum</name>
    <dbReference type="NCBI Taxonomy" id="301880"/>
    <lineage>
        <taxon>Eukaryota</taxon>
        <taxon>Viridiplantae</taxon>
        <taxon>Streptophyta</taxon>
        <taxon>Embryophyta</taxon>
        <taxon>Tracheophyta</taxon>
        <taxon>Spermatophyta</taxon>
        <taxon>Magnoliopsida</taxon>
        <taxon>eudicotyledons</taxon>
        <taxon>Gunneridae</taxon>
        <taxon>Pentapetalae</taxon>
        <taxon>asterids</taxon>
        <taxon>campanulids</taxon>
        <taxon>Asterales</taxon>
        <taxon>Asteraceae</taxon>
        <taxon>Asteroideae</taxon>
        <taxon>Anthemideae</taxon>
        <taxon>Anthemidinae</taxon>
        <taxon>Tanacetum</taxon>
    </lineage>
</organism>
<sequence>MEQYLEGVDVVDDASKIKMATRYLKDTASLCEEFRLRKLKHPDYKRDRWAKTELERREVQDLATLMLHRKPRPWIETLHRRTVQCRNDQKGKGTNIREAQPSTVVKVYALRVIPMRLITLCRLMKPSAGKSTLQRDVERLRRSIERTTCDSVSVPAYSLDFKVVSWVGIFSIRVRLIPMSVLLHFLLCILVVGKTFLGKHEAGMLRNGANTPFRPCNSRNGFKPEQAFSICGNKAIETDEGSSKVGVRITRR</sequence>
<reference evidence="2" key="1">
    <citation type="journal article" date="2022" name="Int. J. Mol. Sci.">
        <title>Draft Genome of Tanacetum Coccineum: Genomic Comparison of Closely Related Tanacetum-Family Plants.</title>
        <authorList>
            <person name="Yamashiro T."/>
            <person name="Shiraishi A."/>
            <person name="Nakayama K."/>
            <person name="Satake H."/>
        </authorList>
    </citation>
    <scope>NUCLEOTIDE SEQUENCE</scope>
</reference>
<keyword evidence="1" id="KW-1133">Transmembrane helix</keyword>
<name>A0ABQ5IE37_9ASTR</name>
<evidence type="ECO:0000313" key="2">
    <source>
        <dbReference type="EMBL" id="GJT97934.1"/>
    </source>
</evidence>
<gene>
    <name evidence="2" type="ORF">Tco_1093452</name>
</gene>
<reference evidence="2" key="2">
    <citation type="submission" date="2022-01" db="EMBL/GenBank/DDBJ databases">
        <authorList>
            <person name="Yamashiro T."/>
            <person name="Shiraishi A."/>
            <person name="Satake H."/>
            <person name="Nakayama K."/>
        </authorList>
    </citation>
    <scope>NUCLEOTIDE SEQUENCE</scope>
</reference>
<feature type="transmembrane region" description="Helical" evidence="1">
    <location>
        <begin position="176"/>
        <end position="197"/>
    </location>
</feature>
<comment type="caution">
    <text evidence="2">The sequence shown here is derived from an EMBL/GenBank/DDBJ whole genome shotgun (WGS) entry which is preliminary data.</text>
</comment>
<keyword evidence="1" id="KW-0812">Transmembrane</keyword>
<keyword evidence="1" id="KW-0472">Membrane</keyword>
<dbReference type="EMBL" id="BQNB010020627">
    <property type="protein sequence ID" value="GJT97934.1"/>
    <property type="molecule type" value="Genomic_DNA"/>
</dbReference>
<evidence type="ECO:0000313" key="3">
    <source>
        <dbReference type="Proteomes" id="UP001151760"/>
    </source>
</evidence>
<dbReference type="Proteomes" id="UP001151760">
    <property type="component" value="Unassembled WGS sequence"/>
</dbReference>